<evidence type="ECO:0000313" key="13">
    <source>
        <dbReference type="Proteomes" id="UP000178869"/>
    </source>
</evidence>
<proteinExistence type="inferred from homology"/>
<evidence type="ECO:0000256" key="6">
    <source>
        <dbReference type="ARBA" id="ARBA00023002"/>
    </source>
</evidence>
<name>A0A1G2PDI3_9BACT</name>
<accession>A0A1G2PDI3</accession>
<feature type="transmembrane region" description="Helical" evidence="10">
    <location>
        <begin position="83"/>
        <end position="100"/>
    </location>
</feature>
<evidence type="ECO:0000256" key="1">
    <source>
        <dbReference type="ARBA" id="ARBA00004141"/>
    </source>
</evidence>
<evidence type="ECO:0000259" key="11">
    <source>
        <dbReference type="SMART" id="SM00756"/>
    </source>
</evidence>
<reference evidence="12 13" key="1">
    <citation type="journal article" date="2016" name="Nat. Commun.">
        <title>Thousands of microbial genomes shed light on interconnected biogeochemical processes in an aquifer system.</title>
        <authorList>
            <person name="Anantharaman K."/>
            <person name="Brown C.T."/>
            <person name="Hug L.A."/>
            <person name="Sharon I."/>
            <person name="Castelle C.J."/>
            <person name="Probst A.J."/>
            <person name="Thomas B.C."/>
            <person name="Singh A."/>
            <person name="Wilkins M.J."/>
            <person name="Karaoz U."/>
            <person name="Brodie E.L."/>
            <person name="Williams K.H."/>
            <person name="Hubbard S.S."/>
            <person name="Banfield J.F."/>
        </authorList>
    </citation>
    <scope>NUCLEOTIDE SEQUENCE [LARGE SCALE GENOMIC DNA]</scope>
</reference>
<keyword evidence="3 10" id="KW-0812">Transmembrane</keyword>
<dbReference type="SMART" id="SM00756">
    <property type="entry name" value="VKc"/>
    <property type="match status" value="1"/>
</dbReference>
<evidence type="ECO:0000313" key="12">
    <source>
        <dbReference type="EMBL" id="OHA46384.1"/>
    </source>
</evidence>
<evidence type="ECO:0000256" key="10">
    <source>
        <dbReference type="SAM" id="Phobius"/>
    </source>
</evidence>
<dbReference type="GO" id="GO:0016491">
    <property type="term" value="F:oxidoreductase activity"/>
    <property type="evidence" value="ECO:0007669"/>
    <property type="project" value="UniProtKB-KW"/>
</dbReference>
<dbReference type="CDD" id="cd12916">
    <property type="entry name" value="VKOR_1"/>
    <property type="match status" value="1"/>
</dbReference>
<keyword evidence="8" id="KW-1015">Disulfide bond</keyword>
<feature type="domain" description="Vitamin K epoxide reductase" evidence="11">
    <location>
        <begin position="2"/>
        <end position="131"/>
    </location>
</feature>
<feature type="transmembrane region" description="Helical" evidence="10">
    <location>
        <begin position="106"/>
        <end position="128"/>
    </location>
</feature>
<dbReference type="EMBL" id="MHSR01000016">
    <property type="protein sequence ID" value="OHA46384.1"/>
    <property type="molecule type" value="Genomic_DNA"/>
</dbReference>
<dbReference type="InterPro" id="IPR044698">
    <property type="entry name" value="VKOR/LTO1"/>
</dbReference>
<keyword evidence="9" id="KW-0676">Redox-active center</keyword>
<keyword evidence="4" id="KW-0874">Quinone</keyword>
<comment type="caution">
    <text evidence="12">The sequence shown here is derived from an EMBL/GenBank/DDBJ whole genome shotgun (WGS) entry which is preliminary data.</text>
</comment>
<evidence type="ECO:0000256" key="9">
    <source>
        <dbReference type="ARBA" id="ARBA00023284"/>
    </source>
</evidence>
<sequence length="135" mass="15005">MKIRTLVSFLSALGVVISVYALYQHYGPVGTAFCNISDKFSCDLVNKSSWSEIGGMPVALFGIIGYAAIFILTLHRPASWEKLLVIFTILGFLFSLYLTYLEAFVILVWCIICLASIIIMTALTLLSVRIWQSAK</sequence>
<keyword evidence="6" id="KW-0560">Oxidoreductase</keyword>
<evidence type="ECO:0000256" key="8">
    <source>
        <dbReference type="ARBA" id="ARBA00023157"/>
    </source>
</evidence>
<evidence type="ECO:0000256" key="5">
    <source>
        <dbReference type="ARBA" id="ARBA00022989"/>
    </source>
</evidence>
<dbReference type="AlphaFoldDB" id="A0A1G2PDI3"/>
<dbReference type="GO" id="GO:0048038">
    <property type="term" value="F:quinone binding"/>
    <property type="evidence" value="ECO:0007669"/>
    <property type="project" value="UniProtKB-KW"/>
</dbReference>
<comment type="subcellular location">
    <subcellularLocation>
        <location evidence="1">Membrane</location>
        <topology evidence="1">Multi-pass membrane protein</topology>
    </subcellularLocation>
</comment>
<dbReference type="GO" id="GO:0016020">
    <property type="term" value="C:membrane"/>
    <property type="evidence" value="ECO:0007669"/>
    <property type="project" value="UniProtKB-SubCell"/>
</dbReference>
<gene>
    <name evidence="12" type="ORF">A2828_00335</name>
</gene>
<evidence type="ECO:0000256" key="2">
    <source>
        <dbReference type="ARBA" id="ARBA00006214"/>
    </source>
</evidence>
<dbReference type="InterPro" id="IPR038354">
    <property type="entry name" value="VKOR_sf"/>
</dbReference>
<evidence type="ECO:0000256" key="3">
    <source>
        <dbReference type="ARBA" id="ARBA00022692"/>
    </source>
</evidence>
<dbReference type="InterPro" id="IPR012932">
    <property type="entry name" value="VKOR"/>
</dbReference>
<dbReference type="Proteomes" id="UP000178869">
    <property type="component" value="Unassembled WGS sequence"/>
</dbReference>
<evidence type="ECO:0000256" key="7">
    <source>
        <dbReference type="ARBA" id="ARBA00023136"/>
    </source>
</evidence>
<dbReference type="Gene3D" id="1.20.1440.130">
    <property type="entry name" value="VKOR domain"/>
    <property type="match status" value="1"/>
</dbReference>
<comment type="similarity">
    <text evidence="2">Belongs to the VKOR family.</text>
</comment>
<organism evidence="12 13">
    <name type="scientific">Candidatus Terrybacteria bacterium RIFCSPHIGHO2_01_FULL_43_35</name>
    <dbReference type="NCBI Taxonomy" id="1802361"/>
    <lineage>
        <taxon>Bacteria</taxon>
        <taxon>Candidatus Terryibacteriota</taxon>
    </lineage>
</organism>
<keyword evidence="7 10" id="KW-0472">Membrane</keyword>
<dbReference type="Pfam" id="PF07884">
    <property type="entry name" value="VKOR"/>
    <property type="match status" value="1"/>
</dbReference>
<keyword evidence="5 10" id="KW-1133">Transmembrane helix</keyword>
<protein>
    <recommendedName>
        <fullName evidence="11">Vitamin K epoxide reductase domain-containing protein</fullName>
    </recommendedName>
</protein>
<evidence type="ECO:0000256" key="4">
    <source>
        <dbReference type="ARBA" id="ARBA00022719"/>
    </source>
</evidence>
<feature type="transmembrane region" description="Helical" evidence="10">
    <location>
        <begin position="53"/>
        <end position="74"/>
    </location>
</feature>